<dbReference type="Proteomes" id="UP001497472">
    <property type="component" value="Unassembled WGS sequence"/>
</dbReference>
<evidence type="ECO:0008006" key="8">
    <source>
        <dbReference type="Google" id="ProtNLM"/>
    </source>
</evidence>
<dbReference type="PANTHER" id="PTHR10353">
    <property type="entry name" value="GLYCOSYL HYDROLASE"/>
    <property type="match status" value="1"/>
</dbReference>
<evidence type="ECO:0000256" key="5">
    <source>
        <dbReference type="SAM" id="SignalP"/>
    </source>
</evidence>
<dbReference type="SUPFAM" id="SSF51445">
    <property type="entry name" value="(Trans)glycosidases"/>
    <property type="match status" value="2"/>
</dbReference>
<protein>
    <recommendedName>
        <fullName evidence="8">Beta-glucosidase</fullName>
    </recommendedName>
</protein>
<evidence type="ECO:0000256" key="4">
    <source>
        <dbReference type="RuleBase" id="RU003690"/>
    </source>
</evidence>
<evidence type="ECO:0000256" key="3">
    <source>
        <dbReference type="ARBA" id="ARBA00023295"/>
    </source>
</evidence>
<keyword evidence="2" id="KW-0378">Hydrolase</keyword>
<evidence type="ECO:0000313" key="6">
    <source>
        <dbReference type="EMBL" id="CAK1544192.1"/>
    </source>
</evidence>
<reference evidence="6 7" key="1">
    <citation type="submission" date="2023-11" db="EMBL/GenBank/DDBJ databases">
        <authorList>
            <person name="Okamura Y."/>
        </authorList>
    </citation>
    <scope>NUCLEOTIDE SEQUENCE [LARGE SCALE GENOMIC DNA]</scope>
</reference>
<dbReference type="InterPro" id="IPR017853">
    <property type="entry name" value="GH"/>
</dbReference>
<dbReference type="PANTHER" id="PTHR10353:SF36">
    <property type="entry name" value="LP05116P"/>
    <property type="match status" value="1"/>
</dbReference>
<evidence type="ECO:0000313" key="7">
    <source>
        <dbReference type="Proteomes" id="UP001497472"/>
    </source>
</evidence>
<feature type="signal peptide" evidence="5">
    <location>
        <begin position="1"/>
        <end position="18"/>
    </location>
</feature>
<comment type="caution">
    <text evidence="6">The sequence shown here is derived from an EMBL/GenBank/DDBJ whole genome shotgun (WGS) entry which is preliminary data.</text>
</comment>
<accession>A0AAV1J6X1</accession>
<dbReference type="GO" id="GO:0005975">
    <property type="term" value="P:carbohydrate metabolic process"/>
    <property type="evidence" value="ECO:0007669"/>
    <property type="project" value="InterPro"/>
</dbReference>
<organism evidence="6 7">
    <name type="scientific">Leptosia nina</name>
    <dbReference type="NCBI Taxonomy" id="320188"/>
    <lineage>
        <taxon>Eukaryota</taxon>
        <taxon>Metazoa</taxon>
        <taxon>Ecdysozoa</taxon>
        <taxon>Arthropoda</taxon>
        <taxon>Hexapoda</taxon>
        <taxon>Insecta</taxon>
        <taxon>Pterygota</taxon>
        <taxon>Neoptera</taxon>
        <taxon>Endopterygota</taxon>
        <taxon>Lepidoptera</taxon>
        <taxon>Glossata</taxon>
        <taxon>Ditrysia</taxon>
        <taxon>Papilionoidea</taxon>
        <taxon>Pieridae</taxon>
        <taxon>Pierinae</taxon>
        <taxon>Leptosia</taxon>
    </lineage>
</organism>
<dbReference type="EMBL" id="CAVLEF010000005">
    <property type="protein sequence ID" value="CAK1544192.1"/>
    <property type="molecule type" value="Genomic_DNA"/>
</dbReference>
<keyword evidence="5" id="KW-0732">Signal</keyword>
<feature type="chain" id="PRO_5043897851" description="Beta-glucosidase" evidence="5">
    <location>
        <begin position="19"/>
        <end position="339"/>
    </location>
</feature>
<dbReference type="InterPro" id="IPR033132">
    <property type="entry name" value="GH_1_N_CS"/>
</dbReference>
<dbReference type="GO" id="GO:0008422">
    <property type="term" value="F:beta-glucosidase activity"/>
    <property type="evidence" value="ECO:0007669"/>
    <property type="project" value="TreeGrafter"/>
</dbReference>
<dbReference type="Pfam" id="PF00232">
    <property type="entry name" value="Glyco_hydro_1"/>
    <property type="match status" value="2"/>
</dbReference>
<dbReference type="PROSITE" id="PS00653">
    <property type="entry name" value="GLYCOSYL_HYDROL_F1_2"/>
    <property type="match status" value="1"/>
</dbReference>
<comment type="similarity">
    <text evidence="1 4">Belongs to the glycosyl hydrolase 1 family.</text>
</comment>
<dbReference type="PRINTS" id="PR00131">
    <property type="entry name" value="GLHYDRLASE1"/>
</dbReference>
<evidence type="ECO:0000256" key="2">
    <source>
        <dbReference type="ARBA" id="ARBA00022801"/>
    </source>
</evidence>
<dbReference type="InterPro" id="IPR001360">
    <property type="entry name" value="Glyco_hydro_1"/>
</dbReference>
<dbReference type="AlphaFoldDB" id="A0AAV1J6X1"/>
<proteinExistence type="inferred from homology"/>
<keyword evidence="3" id="KW-0326">Glycosidase</keyword>
<name>A0AAV1J6X1_9NEOP</name>
<keyword evidence="7" id="KW-1185">Reference proteome</keyword>
<dbReference type="Gene3D" id="3.20.20.80">
    <property type="entry name" value="Glycosidases"/>
    <property type="match status" value="2"/>
</dbReference>
<evidence type="ECO:0000256" key="1">
    <source>
        <dbReference type="ARBA" id="ARBA00010838"/>
    </source>
</evidence>
<gene>
    <name evidence="6" type="ORF">LNINA_LOCUS3959</name>
</gene>
<sequence length="339" mass="38593">MLRAIILTLLVISTLTSGSPVKSKRNGLRKFPDTFRFGTATASYQVEGAWNVDGKTENIWDRLSHTKPREGGEIGIVMSAGWIEPESEEHAEAANDALQFDLGQYAHPIFSENGDWPQVMKDYISAKSAAQGFYRSRLPQFTAEEVALIKGSSDFFGLNHYTTTIAYRNESLDGLHPSPSYPDDMNTGQYQPSNWVGSYPGTTWLKVVPWGFRKLLNKIREEYGNPPVYITENGCATGVGLMDDNRVAYYKAYLASMMDAMDEGCDVQLYTAWSLMDNFEWYFGYDDRFGLYEVDYNVEERTRTPRKSAYFYKELLRTRTLDPSYEPDMSIPMEIDIGH</sequence>